<feature type="domain" description="Beta-lactamase-related" evidence="2">
    <location>
        <begin position="35"/>
        <end position="361"/>
    </location>
</feature>
<dbReference type="InterPro" id="IPR021860">
    <property type="entry name" value="Peptidase_S12_Pab87-rel_C"/>
</dbReference>
<dbReference type="Gene3D" id="3.40.710.10">
    <property type="entry name" value="DD-peptidase/beta-lactamase superfamily"/>
    <property type="match status" value="1"/>
</dbReference>
<dbReference type="GO" id="GO:0016787">
    <property type="term" value="F:hydrolase activity"/>
    <property type="evidence" value="ECO:0007669"/>
    <property type="project" value="UniProtKB-KW"/>
</dbReference>
<dbReference type="EMBL" id="VYXP01000001">
    <property type="protein sequence ID" value="KAA9134027.1"/>
    <property type="molecule type" value="Genomic_DNA"/>
</dbReference>
<dbReference type="Pfam" id="PF11954">
    <property type="entry name" value="DUF3471"/>
    <property type="match status" value="1"/>
</dbReference>
<dbReference type="AlphaFoldDB" id="A0A5N0TIU9"/>
<comment type="caution">
    <text evidence="4">The sequence shown here is derived from an EMBL/GenBank/DDBJ whole genome shotgun (WGS) entry which is preliminary data.</text>
</comment>
<feature type="domain" description="Peptidase S12 Pab87-related C-terminal" evidence="3">
    <location>
        <begin position="410"/>
        <end position="515"/>
    </location>
</feature>
<keyword evidence="4" id="KW-0378">Hydrolase</keyword>
<evidence type="ECO:0000259" key="2">
    <source>
        <dbReference type="Pfam" id="PF00144"/>
    </source>
</evidence>
<dbReference type="Pfam" id="PF00144">
    <property type="entry name" value="Beta-lactamase"/>
    <property type="match status" value="1"/>
</dbReference>
<reference evidence="4 5" key="1">
    <citation type="submission" date="2019-09" db="EMBL/GenBank/DDBJ databases">
        <title>Wenzhouxiangella sp. Genome sequencing and assembly.</title>
        <authorList>
            <person name="Zhang R."/>
        </authorList>
    </citation>
    <scope>NUCLEOTIDE SEQUENCE [LARGE SCALE GENOMIC DNA]</scope>
    <source>
        <strain evidence="4 5">W260</strain>
    </source>
</reference>
<dbReference type="Gene3D" id="2.40.128.600">
    <property type="match status" value="1"/>
</dbReference>
<dbReference type="InterPro" id="IPR001466">
    <property type="entry name" value="Beta-lactam-related"/>
</dbReference>
<feature type="chain" id="PRO_5024301154" evidence="1">
    <location>
        <begin position="23"/>
        <end position="519"/>
    </location>
</feature>
<accession>A0A5N0TIU9</accession>
<keyword evidence="5" id="KW-1185">Reference proteome</keyword>
<dbReference type="RefSeq" id="WP_150862377.1">
    <property type="nucleotide sequence ID" value="NZ_VYXP01000001.1"/>
</dbReference>
<proteinExistence type="predicted"/>
<gene>
    <name evidence="4" type="ORF">F3N42_00305</name>
</gene>
<feature type="signal peptide" evidence="1">
    <location>
        <begin position="1"/>
        <end position="22"/>
    </location>
</feature>
<dbReference type="Proteomes" id="UP000325372">
    <property type="component" value="Unassembled WGS sequence"/>
</dbReference>
<evidence type="ECO:0000256" key="1">
    <source>
        <dbReference type="SAM" id="SignalP"/>
    </source>
</evidence>
<keyword evidence="1" id="KW-0732">Signal</keyword>
<evidence type="ECO:0000259" key="3">
    <source>
        <dbReference type="Pfam" id="PF11954"/>
    </source>
</evidence>
<evidence type="ECO:0000313" key="5">
    <source>
        <dbReference type="Proteomes" id="UP000325372"/>
    </source>
</evidence>
<dbReference type="InterPro" id="IPR012338">
    <property type="entry name" value="Beta-lactam/transpept-like"/>
</dbReference>
<organism evidence="4 5">
    <name type="scientific">Marinihelvus fidelis</name>
    <dbReference type="NCBI Taxonomy" id="2613842"/>
    <lineage>
        <taxon>Bacteria</taxon>
        <taxon>Pseudomonadati</taxon>
        <taxon>Pseudomonadota</taxon>
        <taxon>Gammaproteobacteria</taxon>
        <taxon>Chromatiales</taxon>
        <taxon>Wenzhouxiangellaceae</taxon>
        <taxon>Marinihelvus</taxon>
    </lineage>
</organism>
<dbReference type="PANTHER" id="PTHR46825">
    <property type="entry name" value="D-ALANYL-D-ALANINE-CARBOXYPEPTIDASE/ENDOPEPTIDASE AMPH"/>
    <property type="match status" value="1"/>
</dbReference>
<evidence type="ECO:0000313" key="4">
    <source>
        <dbReference type="EMBL" id="KAA9134027.1"/>
    </source>
</evidence>
<dbReference type="InterPro" id="IPR050491">
    <property type="entry name" value="AmpC-like"/>
</dbReference>
<sequence>MNRIPLGSVVLAATLASTPVFANPSDDDIAAIAHRAMETFNAPGITVSVVKDGELVYAGGQGVLEAGKRGDVDADTLFQIGSVSKAFTAAALAVLADDGKLSFDDRVIDHIPEFRMFDAWVTREFTVRDLLTHRSGLPLGAGDLLMFPEADTSRDEIIAALAHLEPSSSFRSKYDYDNTLYIVAGVVVERTSGQSFESFVEDRLLKPLGMNDCAATFGRAPEKADKAVPHMYIDGEYQVTPTGLKGDTAAPAGGVICSANSMAKWMNFILAGGTTPDGQALISAGQFAQLLNPVTITSTPGFLREHAGAELSAYALGWGVSTFHGQPLHSHGGGLLGMTSHLALWPRQNLGVFVSNNQMSVAPRPVAYDIAELFLDDAANDPDWIAVVDELIGQMRAAGDDVVAQAMEARNADSTPSLPLDAYAGTYRDDWYGPIELSLEDDGQLWFTSPRSAPLRGPLEHFQYDTFIVRWQDRRLNADAYVTFTLGAQGDIEGIRMKAVSPNTDFSFDFHDLDLVKVQ</sequence>
<dbReference type="PANTHER" id="PTHR46825:SF15">
    <property type="entry name" value="BETA-LACTAMASE-RELATED DOMAIN-CONTAINING PROTEIN"/>
    <property type="match status" value="1"/>
</dbReference>
<protein>
    <submittedName>
        <fullName evidence="4">Serine hydrolase</fullName>
    </submittedName>
</protein>
<name>A0A5N0TIU9_9GAMM</name>
<dbReference type="SUPFAM" id="SSF56601">
    <property type="entry name" value="beta-lactamase/transpeptidase-like"/>
    <property type="match status" value="1"/>
</dbReference>